<dbReference type="PANTHER" id="PTHR43277:SF4">
    <property type="entry name" value="ARGININE DECARBOXYLASE"/>
    <property type="match status" value="1"/>
</dbReference>
<evidence type="ECO:0000259" key="7">
    <source>
        <dbReference type="Pfam" id="PF03711"/>
    </source>
</evidence>
<keyword evidence="3" id="KW-0210">Decarboxylase</keyword>
<gene>
    <name evidence="8" type="ORF">SAMN05660472_00058</name>
</gene>
<keyword evidence="4" id="KW-0663">Pyridoxal phosphate</keyword>
<feature type="domain" description="Orn/Lys/Arg decarboxylases family 1 pyridoxal-P attachment site" evidence="6">
    <location>
        <begin position="9"/>
        <end position="368"/>
    </location>
</feature>
<evidence type="ECO:0000256" key="4">
    <source>
        <dbReference type="ARBA" id="ARBA00022898"/>
    </source>
</evidence>
<comment type="cofactor">
    <cofactor evidence="1">
        <name>pyridoxal 5'-phosphate</name>
        <dbReference type="ChEBI" id="CHEBI:597326"/>
    </cofactor>
</comment>
<dbReference type="Pfam" id="PF01276">
    <property type="entry name" value="OKR_DC_1"/>
    <property type="match status" value="1"/>
</dbReference>
<name>A0A1G8WXE6_9FIRM</name>
<dbReference type="RefSeq" id="WP_090548642.1">
    <property type="nucleotide sequence ID" value="NZ_FNFP01000001.1"/>
</dbReference>
<comment type="similarity">
    <text evidence="2">Belongs to the Orn/Lys/Arg decarboxylase class-I family.</text>
</comment>
<evidence type="ECO:0000256" key="2">
    <source>
        <dbReference type="ARBA" id="ARBA00010671"/>
    </source>
</evidence>
<dbReference type="SUPFAM" id="SSF53383">
    <property type="entry name" value="PLP-dependent transferases"/>
    <property type="match status" value="1"/>
</dbReference>
<dbReference type="Proteomes" id="UP000198718">
    <property type="component" value="Unassembled WGS sequence"/>
</dbReference>
<reference evidence="8 9" key="1">
    <citation type="submission" date="2016-10" db="EMBL/GenBank/DDBJ databases">
        <authorList>
            <person name="de Groot N.N."/>
        </authorList>
    </citation>
    <scope>NUCLEOTIDE SEQUENCE [LARGE SCALE GENOMIC DNA]</scope>
    <source>
        <strain evidence="8 9">DSM 18346</strain>
    </source>
</reference>
<keyword evidence="5" id="KW-0456">Lyase</keyword>
<dbReference type="InterPro" id="IPR015424">
    <property type="entry name" value="PyrdxlP-dep_Trfase"/>
</dbReference>
<sequence length="487" mass="53587">MTNFNQNQTPIFTGLREYHKRGIIPFDVPGHKHGKGLKEFTEYVGKTIMEIDVNSMKCLDNICNPIGVIKEAEILAAEAFHADHGYFLVNGTTSGIQTMIMSACRPGEKIILPRNAHKSAISGIILSGTLPIYIQPQINEKLGIAMGITLEDLEKTIARHPDAKAVMVMNPTYYGATSNLKEIVLLARRHGMAVLVDEAHGAHLRFHEAFPISGMEAGADMSAVSTHKTGGSLTQSSLLLLREGMIDSAIVKKNLNLMQTTSASYLLMASIDVARKQLAMEGRAMLEKLLKLSREARRKINEVEGLYAFGKELIGSPGVHHFDESKLGVCVAGLGMTGYEAYDLLRDQYNIQVELGDYHNVLAILSVGDTALQLEALVEALKDIATKYRKEKVVKIKSGVLKNPEVVISPRDAYYSNKKIIKLEDADGEISGEAIMAYPPGIPIIAPGERITQEMIDYIFMLKEEGSLLQGTDDPYINFVRVLGQKF</sequence>
<dbReference type="OrthoDB" id="9815233at2"/>
<dbReference type="Gene3D" id="3.40.640.10">
    <property type="entry name" value="Type I PLP-dependent aspartate aminotransferase-like (Major domain)"/>
    <property type="match status" value="1"/>
</dbReference>
<evidence type="ECO:0000256" key="3">
    <source>
        <dbReference type="ARBA" id="ARBA00022793"/>
    </source>
</evidence>
<dbReference type="GO" id="GO:0016831">
    <property type="term" value="F:carboxy-lyase activity"/>
    <property type="evidence" value="ECO:0007669"/>
    <property type="project" value="UniProtKB-KW"/>
</dbReference>
<keyword evidence="9" id="KW-1185">Reference proteome</keyword>
<dbReference type="AlphaFoldDB" id="A0A1G8WXE6"/>
<dbReference type="InterPro" id="IPR008286">
    <property type="entry name" value="Prn/Lys/Arg_de-COase_C"/>
</dbReference>
<dbReference type="STRING" id="393762.SAMN05660472_00058"/>
<dbReference type="PANTHER" id="PTHR43277">
    <property type="entry name" value="ARGININE DECARBOXYLASE"/>
    <property type="match status" value="1"/>
</dbReference>
<dbReference type="EMBL" id="FNFP01000001">
    <property type="protein sequence ID" value="SDJ82746.1"/>
    <property type="molecule type" value="Genomic_DNA"/>
</dbReference>
<evidence type="ECO:0000259" key="6">
    <source>
        <dbReference type="Pfam" id="PF01276"/>
    </source>
</evidence>
<evidence type="ECO:0000256" key="5">
    <source>
        <dbReference type="ARBA" id="ARBA00023239"/>
    </source>
</evidence>
<dbReference type="InterPro" id="IPR015421">
    <property type="entry name" value="PyrdxlP-dep_Trfase_major"/>
</dbReference>
<dbReference type="Pfam" id="PF03711">
    <property type="entry name" value="OKR_DC_1_C"/>
    <property type="match status" value="1"/>
</dbReference>
<proteinExistence type="inferred from homology"/>
<accession>A0A1G8WXE6</accession>
<protein>
    <submittedName>
        <fullName evidence="8">Arginine decarboxylase</fullName>
    </submittedName>
</protein>
<feature type="domain" description="Orn/Lys/Arg decarboxylase C-terminal" evidence="7">
    <location>
        <begin position="375"/>
        <end position="467"/>
    </location>
</feature>
<evidence type="ECO:0000313" key="8">
    <source>
        <dbReference type="EMBL" id="SDJ82746.1"/>
    </source>
</evidence>
<dbReference type="InterPro" id="IPR052357">
    <property type="entry name" value="Orn_Lys_Arg_decarboxylase-I"/>
</dbReference>
<evidence type="ECO:0000313" key="9">
    <source>
        <dbReference type="Proteomes" id="UP000198718"/>
    </source>
</evidence>
<dbReference type="Gene3D" id="3.90.100.10">
    <property type="entry name" value="Orn/Lys/Arg decarboxylase, C-terminal domain"/>
    <property type="match status" value="1"/>
</dbReference>
<dbReference type="InterPro" id="IPR000310">
    <property type="entry name" value="Orn/Lys/Arg_deCO2ase_major_dom"/>
</dbReference>
<dbReference type="CDD" id="cd00615">
    <property type="entry name" value="Orn_deC_like"/>
    <property type="match status" value="1"/>
</dbReference>
<organism evidence="8 9">
    <name type="scientific">Natronincola ferrireducens</name>
    <dbReference type="NCBI Taxonomy" id="393762"/>
    <lineage>
        <taxon>Bacteria</taxon>
        <taxon>Bacillati</taxon>
        <taxon>Bacillota</taxon>
        <taxon>Clostridia</taxon>
        <taxon>Peptostreptococcales</taxon>
        <taxon>Natronincolaceae</taxon>
        <taxon>Natronincola</taxon>
    </lineage>
</organism>
<evidence type="ECO:0000256" key="1">
    <source>
        <dbReference type="ARBA" id="ARBA00001933"/>
    </source>
</evidence>